<evidence type="ECO:0000313" key="2">
    <source>
        <dbReference type="EMBL" id="KKL76764.1"/>
    </source>
</evidence>
<reference evidence="2" key="1">
    <citation type="journal article" date="2015" name="Nature">
        <title>Complex archaea that bridge the gap between prokaryotes and eukaryotes.</title>
        <authorList>
            <person name="Spang A."/>
            <person name="Saw J.H."/>
            <person name="Jorgensen S.L."/>
            <person name="Zaremba-Niedzwiedzka K."/>
            <person name="Martijn J."/>
            <person name="Lind A.E."/>
            <person name="van Eijk R."/>
            <person name="Schleper C."/>
            <person name="Guy L."/>
            <person name="Ettema T.J."/>
        </authorList>
    </citation>
    <scope>NUCLEOTIDE SEQUENCE</scope>
</reference>
<sequence length="84" mass="9885">MTEWWEFTKTVIIPLVFGAYAFAAGGYVMNWMCQRTTARNLTKIADDARKGRKDLWDAYTELKENELHDLDKRIIQLERDTEKG</sequence>
<comment type="caution">
    <text evidence="2">The sequence shown here is derived from an EMBL/GenBank/DDBJ whole genome shotgun (WGS) entry which is preliminary data.</text>
</comment>
<organism evidence="2">
    <name type="scientific">marine sediment metagenome</name>
    <dbReference type="NCBI Taxonomy" id="412755"/>
    <lineage>
        <taxon>unclassified sequences</taxon>
        <taxon>metagenomes</taxon>
        <taxon>ecological metagenomes</taxon>
    </lineage>
</organism>
<dbReference type="AlphaFoldDB" id="A0A0F9ES07"/>
<protein>
    <submittedName>
        <fullName evidence="2">Uncharacterized protein</fullName>
    </submittedName>
</protein>
<name>A0A0F9ES07_9ZZZZ</name>
<keyword evidence="1" id="KW-1133">Transmembrane helix</keyword>
<keyword evidence="1" id="KW-0472">Membrane</keyword>
<gene>
    <name evidence="2" type="ORF">LCGC14_2041650</name>
</gene>
<keyword evidence="1" id="KW-0812">Transmembrane</keyword>
<accession>A0A0F9ES07</accession>
<evidence type="ECO:0000256" key="1">
    <source>
        <dbReference type="SAM" id="Phobius"/>
    </source>
</evidence>
<dbReference type="EMBL" id="LAZR01023950">
    <property type="protein sequence ID" value="KKL76764.1"/>
    <property type="molecule type" value="Genomic_DNA"/>
</dbReference>
<feature type="transmembrane region" description="Helical" evidence="1">
    <location>
        <begin position="12"/>
        <end position="33"/>
    </location>
</feature>
<proteinExistence type="predicted"/>